<reference evidence="2 3" key="1">
    <citation type="submission" date="2019-01" db="EMBL/GenBank/DDBJ databases">
        <title>Complete genome of a denitifying bacterium Halomons sp. BC-M4-5.</title>
        <authorList>
            <person name="Wang L."/>
            <person name="Shao Z."/>
        </authorList>
    </citation>
    <scope>NUCLEOTIDE SEQUENCE [LARGE SCALE GENOMIC DNA]</scope>
    <source>
        <strain evidence="2 3">BC-M4-5</strain>
    </source>
</reference>
<dbReference type="EMBL" id="CP035042">
    <property type="protein sequence ID" value="QHC50205.1"/>
    <property type="molecule type" value="Genomic_DNA"/>
</dbReference>
<proteinExistence type="predicted"/>
<dbReference type="AlphaFoldDB" id="A0A6I6SRT4"/>
<protein>
    <submittedName>
        <fullName evidence="2">Alpha-ketoglutarate-dependent dioxygenase AlkB</fullName>
    </submittedName>
</protein>
<keyword evidence="3" id="KW-1185">Reference proteome</keyword>
<dbReference type="SUPFAM" id="SSF51197">
    <property type="entry name" value="Clavaminate synthase-like"/>
    <property type="match status" value="1"/>
</dbReference>
<dbReference type="Pfam" id="PF13532">
    <property type="entry name" value="2OG-FeII_Oxy_2"/>
    <property type="match status" value="1"/>
</dbReference>
<dbReference type="InterPro" id="IPR027450">
    <property type="entry name" value="AlkB-like"/>
</dbReference>
<sequence>MPGWERLSTTPLLARYQGVLGEPRASEVLDRLDASLDWQQPSLRLYGREHPIPRRQVWMGEPEACYRYSGRDFMPVAWDPEILAIRDRIATLLAAQGLEVTFNSVLLNRYADGHERMGWHSDDEPELGQDPIVGAVTLGAERPLRFRWKHGAGEPFNVWLPHDSLLLMGPGCQTLLQHALLPRRIPGLRISLTFRQIHWPAGNVGGISAPGDRAPTES</sequence>
<accession>A0A6I6SRT4</accession>
<evidence type="ECO:0000259" key="1">
    <source>
        <dbReference type="PROSITE" id="PS51471"/>
    </source>
</evidence>
<gene>
    <name evidence="2" type="ORF">EKK97_12240</name>
</gene>
<evidence type="ECO:0000313" key="3">
    <source>
        <dbReference type="Proteomes" id="UP000464013"/>
    </source>
</evidence>
<dbReference type="InterPro" id="IPR005123">
    <property type="entry name" value="Oxoglu/Fe-dep_dioxygenase_dom"/>
</dbReference>
<dbReference type="KEGG" id="htx:EKK97_12240"/>
<evidence type="ECO:0000313" key="2">
    <source>
        <dbReference type="EMBL" id="QHC50205.1"/>
    </source>
</evidence>
<dbReference type="Gene3D" id="2.60.120.590">
    <property type="entry name" value="Alpha-ketoglutarate-dependent dioxygenase AlkB-like"/>
    <property type="match status" value="1"/>
</dbReference>
<organism evidence="2 3">
    <name type="scientific">Billgrantia tianxiuensis</name>
    <dbReference type="NCBI Taxonomy" id="2497861"/>
    <lineage>
        <taxon>Bacteria</taxon>
        <taxon>Pseudomonadati</taxon>
        <taxon>Pseudomonadota</taxon>
        <taxon>Gammaproteobacteria</taxon>
        <taxon>Oceanospirillales</taxon>
        <taxon>Halomonadaceae</taxon>
        <taxon>Billgrantia</taxon>
    </lineage>
</organism>
<dbReference type="PROSITE" id="PS51471">
    <property type="entry name" value="FE2OG_OXY"/>
    <property type="match status" value="1"/>
</dbReference>
<dbReference type="InterPro" id="IPR037151">
    <property type="entry name" value="AlkB-like_sf"/>
</dbReference>
<keyword evidence="2" id="KW-0560">Oxidoreductase</keyword>
<name>A0A6I6SRT4_9GAMM</name>
<keyword evidence="2" id="KW-0223">Dioxygenase</keyword>
<feature type="domain" description="Fe2OG dioxygenase" evidence="1">
    <location>
        <begin position="101"/>
        <end position="198"/>
    </location>
</feature>
<dbReference type="OrthoDB" id="190276at2"/>
<dbReference type="RefSeq" id="WP_159552213.1">
    <property type="nucleotide sequence ID" value="NZ_CP035042.1"/>
</dbReference>
<dbReference type="PANTHER" id="PTHR31212:SF4">
    <property type="entry name" value="ALPHA-KETOGLUTARATE-DEPENDENT DIOXYGENASE ALKB HOMOLOG 3"/>
    <property type="match status" value="1"/>
</dbReference>
<dbReference type="GO" id="GO:0006307">
    <property type="term" value="P:DNA alkylation repair"/>
    <property type="evidence" value="ECO:0007669"/>
    <property type="project" value="InterPro"/>
</dbReference>
<dbReference type="InterPro" id="IPR032854">
    <property type="entry name" value="ALKBH3"/>
</dbReference>
<dbReference type="Proteomes" id="UP000464013">
    <property type="component" value="Chromosome"/>
</dbReference>
<dbReference type="PANTHER" id="PTHR31212">
    <property type="entry name" value="ALPHA-KETOGLUTARATE-DEPENDENT DIOXYGENASE ALKB HOMOLOG 3"/>
    <property type="match status" value="1"/>
</dbReference>
<dbReference type="GO" id="GO:0051213">
    <property type="term" value="F:dioxygenase activity"/>
    <property type="evidence" value="ECO:0007669"/>
    <property type="project" value="UniProtKB-KW"/>
</dbReference>